<dbReference type="EMBL" id="JYDU01000087">
    <property type="protein sequence ID" value="KRX93509.1"/>
    <property type="molecule type" value="Genomic_DNA"/>
</dbReference>
<evidence type="ECO:0000313" key="2">
    <source>
        <dbReference type="Proteomes" id="UP000054815"/>
    </source>
</evidence>
<dbReference type="Proteomes" id="UP000054815">
    <property type="component" value="Unassembled WGS sequence"/>
</dbReference>
<evidence type="ECO:0000313" key="1">
    <source>
        <dbReference type="EMBL" id="KRX93509.1"/>
    </source>
</evidence>
<organism evidence="1 2">
    <name type="scientific">Trichinella pseudospiralis</name>
    <name type="common">Parasitic roundworm</name>
    <dbReference type="NCBI Taxonomy" id="6337"/>
    <lineage>
        <taxon>Eukaryota</taxon>
        <taxon>Metazoa</taxon>
        <taxon>Ecdysozoa</taxon>
        <taxon>Nematoda</taxon>
        <taxon>Enoplea</taxon>
        <taxon>Dorylaimia</taxon>
        <taxon>Trichinellida</taxon>
        <taxon>Trichinellidae</taxon>
        <taxon>Trichinella</taxon>
    </lineage>
</organism>
<comment type="caution">
    <text evidence="1">The sequence shown here is derived from an EMBL/GenBank/DDBJ whole genome shotgun (WGS) entry which is preliminary data.</text>
</comment>
<proteinExistence type="predicted"/>
<accession>A0A0V0Y0C7</accession>
<gene>
    <name evidence="1" type="ORF">T4E_9165</name>
</gene>
<reference evidence="1 2" key="1">
    <citation type="submission" date="2015-01" db="EMBL/GenBank/DDBJ databases">
        <title>Evolution of Trichinella species and genotypes.</title>
        <authorList>
            <person name="Korhonen P.K."/>
            <person name="Edoardo P."/>
            <person name="Giuseppe L.R."/>
            <person name="Gasser R.B."/>
        </authorList>
    </citation>
    <scope>NUCLEOTIDE SEQUENCE [LARGE SCALE GENOMIC DNA]</scope>
    <source>
        <strain evidence="1">ISS141</strain>
    </source>
</reference>
<dbReference type="STRING" id="6337.A0A0V0Y0C7"/>
<dbReference type="AlphaFoldDB" id="A0A0V0Y0C7"/>
<sequence>MTAPAEYFLQRLCTKDEFARIQAAYDLYWCINLFFDLVMYVKCELTEVPQEVSNAFREKFDFIIPELLTSHISGDRSAAIFAIGNISF</sequence>
<protein>
    <submittedName>
        <fullName evidence="1">Uncharacterized protein</fullName>
    </submittedName>
</protein>
<name>A0A0V0Y0C7_TRIPS</name>